<dbReference type="EMBL" id="JAFHKP010000006">
    <property type="protein sequence ID" value="KAG5485956.1"/>
    <property type="molecule type" value="Genomic_DNA"/>
</dbReference>
<evidence type="ECO:0000313" key="2">
    <source>
        <dbReference type="Proteomes" id="UP000674179"/>
    </source>
</evidence>
<name>A0A836H310_LEIEN</name>
<protein>
    <submittedName>
        <fullName evidence="1">Uncharacterized protein</fullName>
    </submittedName>
</protein>
<dbReference type="Proteomes" id="UP000674179">
    <property type="component" value="Chromosome 6"/>
</dbReference>
<reference evidence="1 2" key="1">
    <citation type="submission" date="2021-02" db="EMBL/GenBank/DDBJ databases">
        <title>Leishmania (Mundinia) enrietti genome sequencing and assembly.</title>
        <authorList>
            <person name="Almutairi H."/>
            <person name="Gatherer D."/>
        </authorList>
    </citation>
    <scope>NUCLEOTIDE SEQUENCE [LARGE SCALE GENOMIC DNA]</scope>
    <source>
        <strain evidence="1">CUR178</strain>
    </source>
</reference>
<dbReference type="RefSeq" id="XP_067695681.1">
    <property type="nucleotide sequence ID" value="XM_067839191.1"/>
</dbReference>
<keyword evidence="2" id="KW-1185">Reference proteome</keyword>
<evidence type="ECO:0000313" key="1">
    <source>
        <dbReference type="EMBL" id="KAG5485956.1"/>
    </source>
</evidence>
<proteinExistence type="predicted"/>
<comment type="caution">
    <text evidence="1">The sequence shown here is derived from an EMBL/GenBank/DDBJ whole genome shotgun (WGS) entry which is preliminary data.</text>
</comment>
<gene>
    <name evidence="1" type="ORF">CUR178_07550</name>
</gene>
<dbReference type="KEGG" id="lenr:94174701"/>
<dbReference type="GeneID" id="94174701"/>
<accession>A0A836H310</accession>
<sequence length="136" mass="14763">MLLRGARTAGLGGKHPHLQVAGSLWRTATAIFNDAEIRRAHRSCAPQGRRRLWSRLFSRERRKEAEGRHFEGTEGARAVLSVSQPGPAATPVQVAAALGVDTVLHIADIKNGVFHQSKIGAVCPVCALRLIEESRV</sequence>
<dbReference type="AlphaFoldDB" id="A0A836H310"/>
<dbReference type="OrthoDB" id="10426658at2759"/>
<organism evidence="1 2">
    <name type="scientific">Leishmania enriettii</name>
    <dbReference type="NCBI Taxonomy" id="5663"/>
    <lineage>
        <taxon>Eukaryota</taxon>
        <taxon>Discoba</taxon>
        <taxon>Euglenozoa</taxon>
        <taxon>Kinetoplastea</taxon>
        <taxon>Metakinetoplastina</taxon>
        <taxon>Trypanosomatida</taxon>
        <taxon>Trypanosomatidae</taxon>
        <taxon>Leishmaniinae</taxon>
        <taxon>Leishmania</taxon>
    </lineage>
</organism>